<dbReference type="Pfam" id="PF00498">
    <property type="entry name" value="FHA"/>
    <property type="match status" value="1"/>
</dbReference>
<dbReference type="InterPro" id="IPR011009">
    <property type="entry name" value="Kinase-like_dom_sf"/>
</dbReference>
<name>A0A5C3P6G8_9APHY</name>
<keyword evidence="8" id="KW-0808">Transferase</keyword>
<dbReference type="PROSITE" id="PS50006">
    <property type="entry name" value="FHA_DOMAIN"/>
    <property type="match status" value="1"/>
</dbReference>
<dbReference type="Gene3D" id="3.30.200.20">
    <property type="entry name" value="Phosphorylase Kinase, domain 1"/>
    <property type="match status" value="1"/>
</dbReference>
<evidence type="ECO:0000256" key="4">
    <source>
        <dbReference type="PROSITE-ProRule" id="PRU10141"/>
    </source>
</evidence>
<dbReference type="GO" id="GO:0005737">
    <property type="term" value="C:cytoplasm"/>
    <property type="evidence" value="ECO:0007669"/>
    <property type="project" value="TreeGrafter"/>
</dbReference>
<dbReference type="SUPFAM" id="SSF49879">
    <property type="entry name" value="SMAD/FHA domain"/>
    <property type="match status" value="1"/>
</dbReference>
<dbReference type="InterPro" id="IPR000719">
    <property type="entry name" value="Prot_kinase_dom"/>
</dbReference>
<proteinExistence type="inferred from homology"/>
<keyword evidence="8" id="KW-0418">Kinase</keyword>
<dbReference type="PANTHER" id="PTHR24348:SF68">
    <property type="entry name" value="SERINE_THREONINE-PROTEIN KINASE ATG1C"/>
    <property type="match status" value="1"/>
</dbReference>
<dbReference type="CDD" id="cd00060">
    <property type="entry name" value="FHA"/>
    <property type="match status" value="1"/>
</dbReference>
<dbReference type="AlphaFoldDB" id="A0A5C3P6G8"/>
<dbReference type="GO" id="GO:0010506">
    <property type="term" value="P:regulation of autophagy"/>
    <property type="evidence" value="ECO:0007669"/>
    <property type="project" value="InterPro"/>
</dbReference>
<evidence type="ECO:0000313" key="9">
    <source>
        <dbReference type="Proteomes" id="UP000308197"/>
    </source>
</evidence>
<feature type="region of interest" description="Disordered" evidence="5">
    <location>
        <begin position="1"/>
        <end position="38"/>
    </location>
</feature>
<feature type="compositionally biased region" description="Polar residues" evidence="5">
    <location>
        <begin position="494"/>
        <end position="508"/>
    </location>
</feature>
<feature type="domain" description="Protein kinase" evidence="7">
    <location>
        <begin position="180"/>
        <end position="444"/>
    </location>
</feature>
<dbReference type="Gene3D" id="2.60.200.20">
    <property type="match status" value="1"/>
</dbReference>
<feature type="binding site" evidence="4">
    <location>
        <position position="209"/>
    </location>
    <ligand>
        <name>ATP</name>
        <dbReference type="ChEBI" id="CHEBI:30616"/>
    </ligand>
</feature>
<dbReference type="InterPro" id="IPR017441">
    <property type="entry name" value="Protein_kinase_ATP_BS"/>
</dbReference>
<dbReference type="GO" id="GO:0005524">
    <property type="term" value="F:ATP binding"/>
    <property type="evidence" value="ECO:0007669"/>
    <property type="project" value="UniProtKB-UniRule"/>
</dbReference>
<dbReference type="PROSITE" id="PS00108">
    <property type="entry name" value="PROTEIN_KINASE_ST"/>
    <property type="match status" value="1"/>
</dbReference>
<dbReference type="InterPro" id="IPR045269">
    <property type="entry name" value="Atg1-like"/>
</dbReference>
<reference evidence="8 9" key="1">
    <citation type="journal article" date="2019" name="Nat. Ecol. Evol.">
        <title>Megaphylogeny resolves global patterns of mushroom evolution.</title>
        <authorList>
            <person name="Varga T."/>
            <person name="Krizsan K."/>
            <person name="Foldi C."/>
            <person name="Dima B."/>
            <person name="Sanchez-Garcia M."/>
            <person name="Sanchez-Ramirez S."/>
            <person name="Szollosi G.J."/>
            <person name="Szarkandi J.G."/>
            <person name="Papp V."/>
            <person name="Albert L."/>
            <person name="Andreopoulos W."/>
            <person name="Angelini C."/>
            <person name="Antonin V."/>
            <person name="Barry K.W."/>
            <person name="Bougher N.L."/>
            <person name="Buchanan P."/>
            <person name="Buyck B."/>
            <person name="Bense V."/>
            <person name="Catcheside P."/>
            <person name="Chovatia M."/>
            <person name="Cooper J."/>
            <person name="Damon W."/>
            <person name="Desjardin D."/>
            <person name="Finy P."/>
            <person name="Geml J."/>
            <person name="Haridas S."/>
            <person name="Hughes K."/>
            <person name="Justo A."/>
            <person name="Karasinski D."/>
            <person name="Kautmanova I."/>
            <person name="Kiss B."/>
            <person name="Kocsube S."/>
            <person name="Kotiranta H."/>
            <person name="LaButti K.M."/>
            <person name="Lechner B.E."/>
            <person name="Liimatainen K."/>
            <person name="Lipzen A."/>
            <person name="Lukacs Z."/>
            <person name="Mihaltcheva S."/>
            <person name="Morgado L.N."/>
            <person name="Niskanen T."/>
            <person name="Noordeloos M.E."/>
            <person name="Ohm R.A."/>
            <person name="Ortiz-Santana B."/>
            <person name="Ovrebo C."/>
            <person name="Racz N."/>
            <person name="Riley R."/>
            <person name="Savchenko A."/>
            <person name="Shiryaev A."/>
            <person name="Soop K."/>
            <person name="Spirin V."/>
            <person name="Szebenyi C."/>
            <person name="Tomsovsky M."/>
            <person name="Tulloss R.E."/>
            <person name="Uehling J."/>
            <person name="Grigoriev I.V."/>
            <person name="Vagvolgyi C."/>
            <person name="Papp T."/>
            <person name="Martin F.M."/>
            <person name="Miettinen O."/>
            <person name="Hibbett D.S."/>
            <person name="Nagy L.G."/>
        </authorList>
    </citation>
    <scope>NUCLEOTIDE SEQUENCE [LARGE SCALE GENOMIC DNA]</scope>
    <source>
        <strain evidence="8 9">HHB13444</strain>
    </source>
</reference>
<keyword evidence="9" id="KW-1185">Reference proteome</keyword>
<feature type="region of interest" description="Disordered" evidence="5">
    <location>
        <begin position="466"/>
        <end position="523"/>
    </location>
</feature>
<accession>A0A5C3P6G8</accession>
<dbReference type="InterPro" id="IPR008271">
    <property type="entry name" value="Ser/Thr_kinase_AS"/>
</dbReference>
<dbReference type="PROSITE" id="PS50011">
    <property type="entry name" value="PROTEIN_KINASE_DOM"/>
    <property type="match status" value="1"/>
</dbReference>
<evidence type="ECO:0000313" key="8">
    <source>
        <dbReference type="EMBL" id="TFK85276.1"/>
    </source>
</evidence>
<dbReference type="InterPro" id="IPR008984">
    <property type="entry name" value="SMAD_FHA_dom_sf"/>
</dbReference>
<dbReference type="EMBL" id="ML211263">
    <property type="protein sequence ID" value="TFK85276.1"/>
    <property type="molecule type" value="Genomic_DNA"/>
</dbReference>
<dbReference type="PROSITE" id="PS00107">
    <property type="entry name" value="PROTEIN_KINASE_ATP"/>
    <property type="match status" value="1"/>
</dbReference>
<evidence type="ECO:0000256" key="2">
    <source>
        <dbReference type="ARBA" id="ARBA00022741"/>
    </source>
</evidence>
<dbReference type="Gene3D" id="1.10.510.10">
    <property type="entry name" value="Transferase(Phosphotransferase) domain 1"/>
    <property type="match status" value="1"/>
</dbReference>
<keyword evidence="2 4" id="KW-0547">Nucleotide-binding</keyword>
<keyword evidence="3 4" id="KW-0067">ATP-binding</keyword>
<protein>
    <submittedName>
        <fullName evidence="8">Pkinase-domain-containing protein</fullName>
    </submittedName>
</protein>
<dbReference type="GO" id="GO:0004674">
    <property type="term" value="F:protein serine/threonine kinase activity"/>
    <property type="evidence" value="ECO:0007669"/>
    <property type="project" value="InterPro"/>
</dbReference>
<gene>
    <name evidence="8" type="ORF">K466DRAFT_526131</name>
</gene>
<dbReference type="SUPFAM" id="SSF56112">
    <property type="entry name" value="Protein kinase-like (PK-like)"/>
    <property type="match status" value="1"/>
</dbReference>
<dbReference type="SMART" id="SM00240">
    <property type="entry name" value="FHA"/>
    <property type="match status" value="1"/>
</dbReference>
<sequence>MTVSPNTSLKDDSQESTQPTQERSQSEQPHPLHPDAWGSLIPCVAGNPSVARVDFVKPKLKYTIGRGSRKSEAQCDITFPKLQALSRVHCTIEWNGDESAATSQVIVTNRQATFGTWVGDEYFGKNEHKFAESGDRITFGSCNGELGRDTPHNDSFILRIWHVERQKVSSLARRRLGKVYDVSKELGRGSYATVKMALHRTEGIKYAVKLLGGKAVPKTRRRRSRTAPDSFKIELGREVEILKTLQHDHIVQFKEHFVEDDGVTTSIVLELVSGGDLEAYLARYTYPLLEPEAKRFTYQICSALSYIHSMGVIHRDLKPQNILLTKDIPPIAKVADFGLARFFDPLSAPQTKCGTRLFVAPEILSGTAREGYSLVVDSWSLGVMVFIMLTKNVPFEDEAHKQIDWGQLIDHNITDEGQTFLNTLLEYTPRQRAPPSRACRHPWLQEYQPPEFSGLKRKSTVDQVSGSLSSLSLNKETHRPIKRARGSAPKSSERGSTPTGCTYRSSYTVDEEEIPGLGQWRDE</sequence>
<dbReference type="PANTHER" id="PTHR24348">
    <property type="entry name" value="SERINE/THREONINE-PROTEIN KINASE UNC-51-RELATED"/>
    <property type="match status" value="1"/>
</dbReference>
<feature type="domain" description="FHA" evidence="6">
    <location>
        <begin position="62"/>
        <end position="123"/>
    </location>
</feature>
<evidence type="ECO:0000256" key="1">
    <source>
        <dbReference type="ARBA" id="ARBA00005575"/>
    </source>
</evidence>
<feature type="compositionally biased region" description="Polar residues" evidence="5">
    <location>
        <begin position="15"/>
        <end position="28"/>
    </location>
</feature>
<dbReference type="InterPro" id="IPR000253">
    <property type="entry name" value="FHA_dom"/>
</dbReference>
<evidence type="ECO:0000256" key="3">
    <source>
        <dbReference type="ARBA" id="ARBA00022840"/>
    </source>
</evidence>
<dbReference type="FunCoup" id="A0A5C3P6G8">
    <property type="interactions" value="512"/>
</dbReference>
<dbReference type="InParanoid" id="A0A5C3P6G8"/>
<dbReference type="STRING" id="1314778.A0A5C3P6G8"/>
<evidence type="ECO:0000259" key="6">
    <source>
        <dbReference type="PROSITE" id="PS50006"/>
    </source>
</evidence>
<dbReference type="Pfam" id="PF00069">
    <property type="entry name" value="Pkinase"/>
    <property type="match status" value="1"/>
</dbReference>
<organism evidence="8 9">
    <name type="scientific">Polyporus arcularius HHB13444</name>
    <dbReference type="NCBI Taxonomy" id="1314778"/>
    <lineage>
        <taxon>Eukaryota</taxon>
        <taxon>Fungi</taxon>
        <taxon>Dikarya</taxon>
        <taxon>Basidiomycota</taxon>
        <taxon>Agaricomycotina</taxon>
        <taxon>Agaricomycetes</taxon>
        <taxon>Polyporales</taxon>
        <taxon>Polyporaceae</taxon>
        <taxon>Polyporus</taxon>
    </lineage>
</organism>
<comment type="similarity">
    <text evidence="1">Belongs to the protein kinase superfamily. CAMK Ser/Thr protein kinase family. CHEK2 subfamily.</text>
</comment>
<dbReference type="Proteomes" id="UP000308197">
    <property type="component" value="Unassembled WGS sequence"/>
</dbReference>
<evidence type="ECO:0000256" key="5">
    <source>
        <dbReference type="SAM" id="MobiDB-lite"/>
    </source>
</evidence>
<evidence type="ECO:0000259" key="7">
    <source>
        <dbReference type="PROSITE" id="PS50011"/>
    </source>
</evidence>
<dbReference type="SMART" id="SM00220">
    <property type="entry name" value="S_TKc"/>
    <property type="match status" value="1"/>
</dbReference>